<dbReference type="STRING" id="1461582.BN1048_00277"/>
<dbReference type="InterPro" id="IPR039428">
    <property type="entry name" value="NUOK/Mnh_C1-like"/>
</dbReference>
<keyword evidence="4 7" id="KW-0812">Transmembrane</keyword>
<dbReference type="Pfam" id="PF00420">
    <property type="entry name" value="Oxidored_q2"/>
    <property type="match status" value="1"/>
</dbReference>
<dbReference type="AlphaFoldDB" id="A0A078LYQ1"/>
<keyword evidence="5 7" id="KW-1133">Transmembrane helix</keyword>
<dbReference type="EMBL" id="CCSE01000001">
    <property type="protein sequence ID" value="CDZ99154.1"/>
    <property type="molecule type" value="Genomic_DNA"/>
</dbReference>
<evidence type="ECO:0000256" key="6">
    <source>
        <dbReference type="ARBA" id="ARBA00023136"/>
    </source>
</evidence>
<dbReference type="Gene3D" id="1.10.287.3510">
    <property type="match status" value="1"/>
</dbReference>
<evidence type="ECO:0000256" key="7">
    <source>
        <dbReference type="SAM" id="Phobius"/>
    </source>
</evidence>
<organism evidence="8 9">
    <name type="scientific">Jeotgalicoccus saudimassiliensis</name>
    <dbReference type="NCBI Taxonomy" id="1461582"/>
    <lineage>
        <taxon>Bacteria</taxon>
        <taxon>Bacillati</taxon>
        <taxon>Bacillota</taxon>
        <taxon>Bacilli</taxon>
        <taxon>Bacillales</taxon>
        <taxon>Staphylococcaceae</taxon>
        <taxon>Jeotgalicoccus</taxon>
    </lineage>
</organism>
<dbReference type="Proteomes" id="UP000044136">
    <property type="component" value="Unassembled WGS sequence"/>
</dbReference>
<proteinExistence type="inferred from homology"/>
<dbReference type="PANTHER" id="PTHR34583:SF2">
    <property type="entry name" value="ANTIPORTER SUBUNIT MNHC2-RELATED"/>
    <property type="match status" value="1"/>
</dbReference>
<dbReference type="HOGENOM" id="CLU_082058_3_1_9"/>
<name>A0A078LYQ1_9STAP</name>
<dbReference type="NCBIfam" id="NF006573">
    <property type="entry name" value="PRK09094.1"/>
    <property type="match status" value="1"/>
</dbReference>
<evidence type="ECO:0000256" key="2">
    <source>
        <dbReference type="ARBA" id="ARBA00010388"/>
    </source>
</evidence>
<evidence type="ECO:0000256" key="5">
    <source>
        <dbReference type="ARBA" id="ARBA00022989"/>
    </source>
</evidence>
<evidence type="ECO:0000313" key="9">
    <source>
        <dbReference type="Proteomes" id="UP000044136"/>
    </source>
</evidence>
<comment type="subcellular location">
    <subcellularLocation>
        <location evidence="1">Cell membrane</location>
        <topology evidence="1">Multi-pass membrane protein</topology>
    </subcellularLocation>
</comment>
<keyword evidence="3" id="KW-1003">Cell membrane</keyword>
<dbReference type="NCBIfam" id="NF006372">
    <property type="entry name" value="PRK08600.1"/>
    <property type="match status" value="1"/>
</dbReference>
<dbReference type="GO" id="GO:0005886">
    <property type="term" value="C:plasma membrane"/>
    <property type="evidence" value="ECO:0007669"/>
    <property type="project" value="UniProtKB-SubCell"/>
</dbReference>
<evidence type="ECO:0000256" key="1">
    <source>
        <dbReference type="ARBA" id="ARBA00004651"/>
    </source>
</evidence>
<dbReference type="InterPro" id="IPR050601">
    <property type="entry name" value="CPA3_antiporter_subunitC"/>
</dbReference>
<accession>A0A078LYQ1</accession>
<evidence type="ECO:0000256" key="3">
    <source>
        <dbReference type="ARBA" id="ARBA00022475"/>
    </source>
</evidence>
<dbReference type="PANTHER" id="PTHR34583">
    <property type="entry name" value="ANTIPORTER SUBUNIT MNHC2-RELATED"/>
    <property type="match status" value="1"/>
</dbReference>
<keyword evidence="6 7" id="KW-0472">Membrane</keyword>
<reference evidence="8 9" key="1">
    <citation type="submission" date="2014-07" db="EMBL/GenBank/DDBJ databases">
        <authorList>
            <person name="Urmite Genomes Urmite Genomes"/>
        </authorList>
    </citation>
    <scope>NUCLEOTIDE SEQUENCE [LARGE SCALE GENOMIC DNA]</scope>
    <source>
        <strain evidence="8 9">13MG44_air</strain>
    </source>
</reference>
<dbReference type="RefSeq" id="WP_035807630.1">
    <property type="nucleotide sequence ID" value="NZ_CCSE01000001.1"/>
</dbReference>
<feature type="transmembrane region" description="Helical" evidence="7">
    <location>
        <begin position="28"/>
        <end position="49"/>
    </location>
</feature>
<feature type="transmembrane region" description="Helical" evidence="7">
    <location>
        <begin position="6"/>
        <end position="21"/>
    </location>
</feature>
<protein>
    <submittedName>
        <fullName evidence="8">Na(+)/H(+) antiporter subunit C1</fullName>
    </submittedName>
</protein>
<feature type="transmembrane region" description="Helical" evidence="7">
    <location>
        <begin position="69"/>
        <end position="92"/>
    </location>
</feature>
<keyword evidence="9" id="KW-1185">Reference proteome</keyword>
<sequence length="113" mass="12175">MELVTIILSGILIASATYLILSKSVLRIIIGLSILSHGVHLMILTMGQLKRGNVPVLDDSVSSYSDPLPQALILTAIVISFALTAYSLVLLLRNYKELGTDNTEDMKGVPHGD</sequence>
<dbReference type="eggNOG" id="COG1006">
    <property type="taxonomic scope" value="Bacteria"/>
</dbReference>
<evidence type="ECO:0000313" key="8">
    <source>
        <dbReference type="EMBL" id="CDZ99154.1"/>
    </source>
</evidence>
<gene>
    <name evidence="8" type="primary">mnhC1</name>
    <name evidence="8" type="ORF">BN1048_00277</name>
</gene>
<comment type="similarity">
    <text evidence="2">Belongs to the CPA3 antiporters (TC 2.A.63) subunit C family.</text>
</comment>
<dbReference type="OrthoDB" id="9799219at2"/>
<evidence type="ECO:0000256" key="4">
    <source>
        <dbReference type="ARBA" id="ARBA00022692"/>
    </source>
</evidence>